<accession>A0A4S8LUI0</accession>
<dbReference type="EMBL" id="ML179865">
    <property type="protein sequence ID" value="THU80830.1"/>
    <property type="molecule type" value="Genomic_DNA"/>
</dbReference>
<protein>
    <submittedName>
        <fullName evidence="2">Uncharacterized protein</fullName>
    </submittedName>
</protein>
<organism evidence="2 3">
    <name type="scientific">Dendrothele bispora (strain CBS 962.96)</name>
    <dbReference type="NCBI Taxonomy" id="1314807"/>
    <lineage>
        <taxon>Eukaryota</taxon>
        <taxon>Fungi</taxon>
        <taxon>Dikarya</taxon>
        <taxon>Basidiomycota</taxon>
        <taxon>Agaricomycotina</taxon>
        <taxon>Agaricomycetes</taxon>
        <taxon>Agaricomycetidae</taxon>
        <taxon>Agaricales</taxon>
        <taxon>Agaricales incertae sedis</taxon>
        <taxon>Dendrothele</taxon>
    </lineage>
</organism>
<evidence type="ECO:0000313" key="2">
    <source>
        <dbReference type="EMBL" id="THU93040.1"/>
    </source>
</evidence>
<evidence type="ECO:0000313" key="1">
    <source>
        <dbReference type="EMBL" id="THU80830.1"/>
    </source>
</evidence>
<keyword evidence="3" id="KW-1185">Reference proteome</keyword>
<dbReference type="AlphaFoldDB" id="A0A4S8LUI0"/>
<gene>
    <name evidence="2" type="ORF">K435DRAFT_779992</name>
    <name evidence="1" type="ORF">K435DRAFT_785296</name>
</gene>
<name>A0A4S8LUI0_DENBC</name>
<reference evidence="2 3" key="1">
    <citation type="journal article" date="2019" name="Nat. Ecol. Evol.">
        <title>Megaphylogeny resolves global patterns of mushroom evolution.</title>
        <authorList>
            <person name="Varga T."/>
            <person name="Krizsan K."/>
            <person name="Foldi C."/>
            <person name="Dima B."/>
            <person name="Sanchez-Garcia M."/>
            <person name="Sanchez-Ramirez S."/>
            <person name="Szollosi G.J."/>
            <person name="Szarkandi J.G."/>
            <person name="Papp V."/>
            <person name="Albert L."/>
            <person name="Andreopoulos W."/>
            <person name="Angelini C."/>
            <person name="Antonin V."/>
            <person name="Barry K.W."/>
            <person name="Bougher N.L."/>
            <person name="Buchanan P."/>
            <person name="Buyck B."/>
            <person name="Bense V."/>
            <person name="Catcheside P."/>
            <person name="Chovatia M."/>
            <person name="Cooper J."/>
            <person name="Damon W."/>
            <person name="Desjardin D."/>
            <person name="Finy P."/>
            <person name="Geml J."/>
            <person name="Haridas S."/>
            <person name="Hughes K."/>
            <person name="Justo A."/>
            <person name="Karasinski D."/>
            <person name="Kautmanova I."/>
            <person name="Kiss B."/>
            <person name="Kocsube S."/>
            <person name="Kotiranta H."/>
            <person name="LaButti K.M."/>
            <person name="Lechner B.E."/>
            <person name="Liimatainen K."/>
            <person name="Lipzen A."/>
            <person name="Lukacs Z."/>
            <person name="Mihaltcheva S."/>
            <person name="Morgado L.N."/>
            <person name="Niskanen T."/>
            <person name="Noordeloos M.E."/>
            <person name="Ohm R.A."/>
            <person name="Ortiz-Santana B."/>
            <person name="Ovrebo C."/>
            <person name="Racz N."/>
            <person name="Riley R."/>
            <person name="Savchenko A."/>
            <person name="Shiryaev A."/>
            <person name="Soop K."/>
            <person name="Spirin V."/>
            <person name="Szebenyi C."/>
            <person name="Tomsovsky M."/>
            <person name="Tulloss R.E."/>
            <person name="Uehling J."/>
            <person name="Grigoriev I.V."/>
            <person name="Vagvolgyi C."/>
            <person name="Papp T."/>
            <person name="Martin F.M."/>
            <person name="Miettinen O."/>
            <person name="Hibbett D.S."/>
            <person name="Nagy L.G."/>
        </authorList>
    </citation>
    <scope>NUCLEOTIDE SEQUENCE [LARGE SCALE GENOMIC DNA]</scope>
    <source>
        <strain evidence="2 3">CBS 962.96</strain>
    </source>
</reference>
<dbReference type="EMBL" id="ML179260">
    <property type="protein sequence ID" value="THU93040.1"/>
    <property type="molecule type" value="Genomic_DNA"/>
</dbReference>
<sequence length="69" mass="7657">MKVTGEGYLPEVPLVMGDVVGRTVPTARNREGKERLRKDGGVGRKQRFLLLRVNVLRQSPMLSSSILGH</sequence>
<proteinExistence type="predicted"/>
<evidence type="ECO:0000313" key="3">
    <source>
        <dbReference type="Proteomes" id="UP000297245"/>
    </source>
</evidence>
<dbReference type="Proteomes" id="UP000297245">
    <property type="component" value="Unassembled WGS sequence"/>
</dbReference>